<geneLocation type="plasmid" evidence="1">
    <name>pAWOD_2</name>
</geneLocation>
<proteinExistence type="predicted"/>
<sequence length="415" mass="47101">MLSAVYIVPRAISDDVSQPVSNPTCLLEINRRSLETQRLLARVRESNQELRCSCTQAKARMFVRFCHDNFTIVNHPTEGQHSDSCQLFSVIHGYNDRQDNVTTKAQESVELDSFVIHRSISEATEPSAKQEGSASHHSNREHSLDKLFRHLCEKSYSNFHHKNKNQSPLVALRNLIEPANLISFGDSMLHKYCFYGDKGYSFAFNTLRREKANNSYKGAGRPHALVFMVVQQISTSNGCIDLDGAKYTARRVIRAGRKTKGPYLVILSLADDPVENAILVYNIFIKPIVSPTSLMPVDSHHERIIASGLMSLISNSQNQLARWSLQKPIFSKNDRSNSVAVLPDFILRRKSIDTGKITYTEVIEVMGMLNDSDYVSRKAQLLPIMKEAWRANSIYEINAEDEKDVARFFSEHDYI</sequence>
<reference evidence="1" key="1">
    <citation type="submission" date="2019-09" db="EMBL/GenBank/DDBJ databases">
        <authorList>
            <person name="Hjerde E."/>
        </authorList>
    </citation>
    <scope>NUCLEOTIDE SEQUENCE [LARGE SCALE GENOMIC DNA]</scope>
    <source>
        <strain evidence="1">06/09/160</strain>
        <plasmid evidence="1">pAWOD_2</plasmid>
    </source>
</reference>
<dbReference type="RefSeq" id="WP_130066453.1">
    <property type="nucleotide sequence ID" value="NZ_LR721753.1"/>
</dbReference>
<protein>
    <submittedName>
        <fullName evidence="1">Uncharacterized protein</fullName>
    </submittedName>
</protein>
<organism evidence="1">
    <name type="scientific">Aliivibrio wodanis</name>
    <dbReference type="NCBI Taxonomy" id="80852"/>
    <lineage>
        <taxon>Bacteria</taxon>
        <taxon>Pseudomonadati</taxon>
        <taxon>Pseudomonadota</taxon>
        <taxon>Gammaproteobacteria</taxon>
        <taxon>Vibrionales</taxon>
        <taxon>Vibrionaceae</taxon>
        <taxon>Aliivibrio</taxon>
    </lineage>
</organism>
<dbReference type="AlphaFoldDB" id="A0A5Q4ZYF2"/>
<gene>
    <name evidence="1" type="ORF">AW0309160_04388</name>
</gene>
<evidence type="ECO:0000313" key="1">
    <source>
        <dbReference type="EMBL" id="VVV06894.1"/>
    </source>
</evidence>
<dbReference type="EMBL" id="LR721753">
    <property type="protein sequence ID" value="VVV06894.1"/>
    <property type="molecule type" value="Genomic_DNA"/>
</dbReference>
<name>A0A5Q4ZYF2_9GAMM</name>
<accession>A0A5Q4ZYF2</accession>
<keyword evidence="1" id="KW-0614">Plasmid</keyword>